<protein>
    <submittedName>
        <fullName evidence="2">Putative enzyme related to lactoylglutathione lyase</fullName>
    </submittedName>
</protein>
<dbReference type="Pfam" id="PF18029">
    <property type="entry name" value="Glyoxalase_6"/>
    <property type="match status" value="1"/>
</dbReference>
<dbReference type="PANTHER" id="PTHR35908">
    <property type="entry name" value="HYPOTHETICAL FUSION PROTEIN"/>
    <property type="match status" value="1"/>
</dbReference>
<name>A0A543ADX3_9ACTN</name>
<dbReference type="SUPFAM" id="SSF54593">
    <property type="entry name" value="Glyoxalase/Bleomycin resistance protein/Dihydroxybiphenyl dioxygenase"/>
    <property type="match status" value="1"/>
</dbReference>
<dbReference type="GO" id="GO:0016829">
    <property type="term" value="F:lyase activity"/>
    <property type="evidence" value="ECO:0007669"/>
    <property type="project" value="UniProtKB-KW"/>
</dbReference>
<evidence type="ECO:0000259" key="1">
    <source>
        <dbReference type="Pfam" id="PF18029"/>
    </source>
</evidence>
<dbReference type="Gene3D" id="3.10.180.10">
    <property type="entry name" value="2,3-Dihydroxybiphenyl 1,2-Dioxygenase, domain 1"/>
    <property type="match status" value="1"/>
</dbReference>
<sequence length="122" mass="13316">MAIARNPQFAIDCPDVTALSAFYAELLGWEVKVDNDDPDDAWADIRGEGGSIAFQQVSDFKAPTWPSQDTPQQIHLDVDVDDLDEGEKQVLALGATKADHQPGTTFRVFLDPAGHPFCLCQA</sequence>
<dbReference type="CDD" id="cd06587">
    <property type="entry name" value="VOC"/>
    <property type="match status" value="1"/>
</dbReference>
<feature type="domain" description="Glyoxalase-like" evidence="1">
    <location>
        <begin position="8"/>
        <end position="120"/>
    </location>
</feature>
<evidence type="ECO:0000313" key="3">
    <source>
        <dbReference type="Proteomes" id="UP000320209"/>
    </source>
</evidence>
<evidence type="ECO:0000313" key="2">
    <source>
        <dbReference type="EMBL" id="TQL70782.1"/>
    </source>
</evidence>
<reference evidence="2 3" key="1">
    <citation type="submission" date="2019-06" db="EMBL/GenBank/DDBJ databases">
        <title>Sequencing the genomes of 1000 actinobacteria strains.</title>
        <authorList>
            <person name="Klenk H.-P."/>
        </authorList>
    </citation>
    <scope>NUCLEOTIDE SEQUENCE [LARGE SCALE GENOMIC DNA]</scope>
    <source>
        <strain evidence="2 3">DSM 25218</strain>
    </source>
</reference>
<dbReference type="InterPro" id="IPR041581">
    <property type="entry name" value="Glyoxalase_6"/>
</dbReference>
<organism evidence="2 3">
    <name type="scientific">Nocardioides albertanoniae</name>
    <dbReference type="NCBI Taxonomy" id="1175486"/>
    <lineage>
        <taxon>Bacteria</taxon>
        <taxon>Bacillati</taxon>
        <taxon>Actinomycetota</taxon>
        <taxon>Actinomycetes</taxon>
        <taxon>Propionibacteriales</taxon>
        <taxon>Nocardioidaceae</taxon>
        <taxon>Nocardioides</taxon>
    </lineage>
</organism>
<comment type="caution">
    <text evidence="2">The sequence shown here is derived from an EMBL/GenBank/DDBJ whole genome shotgun (WGS) entry which is preliminary data.</text>
</comment>
<dbReference type="RefSeq" id="WP_141782467.1">
    <property type="nucleotide sequence ID" value="NZ_VFOV01000001.1"/>
</dbReference>
<dbReference type="AlphaFoldDB" id="A0A543ADX3"/>
<dbReference type="InterPro" id="IPR029068">
    <property type="entry name" value="Glyas_Bleomycin-R_OHBP_Dase"/>
</dbReference>
<dbReference type="EMBL" id="VFOV01000001">
    <property type="protein sequence ID" value="TQL70782.1"/>
    <property type="molecule type" value="Genomic_DNA"/>
</dbReference>
<dbReference type="PANTHER" id="PTHR35908:SF1">
    <property type="entry name" value="CONSERVED PROTEIN"/>
    <property type="match status" value="1"/>
</dbReference>
<dbReference type="OrthoDB" id="1645442at2"/>
<keyword evidence="3" id="KW-1185">Reference proteome</keyword>
<dbReference type="Proteomes" id="UP000320209">
    <property type="component" value="Unassembled WGS sequence"/>
</dbReference>
<gene>
    <name evidence="2" type="ORF">FB381_4724</name>
</gene>
<proteinExistence type="predicted"/>
<accession>A0A543ADX3</accession>
<keyword evidence="2" id="KW-0456">Lyase</keyword>